<reference evidence="2 3" key="1">
    <citation type="journal article" date="2016" name="Nat. Commun.">
        <title>Thousands of microbial genomes shed light on interconnected biogeochemical processes in an aquifer system.</title>
        <authorList>
            <person name="Anantharaman K."/>
            <person name="Brown C.T."/>
            <person name="Hug L.A."/>
            <person name="Sharon I."/>
            <person name="Castelle C.J."/>
            <person name="Probst A.J."/>
            <person name="Thomas B.C."/>
            <person name="Singh A."/>
            <person name="Wilkins M.J."/>
            <person name="Karaoz U."/>
            <person name="Brodie E.L."/>
            <person name="Williams K.H."/>
            <person name="Hubbard S.S."/>
            <person name="Banfield J.F."/>
        </authorList>
    </citation>
    <scope>NUCLEOTIDE SEQUENCE [LARGE SCALE GENOMIC DNA]</scope>
</reference>
<protein>
    <submittedName>
        <fullName evidence="2">Uncharacterized protein</fullName>
    </submittedName>
</protein>
<gene>
    <name evidence="2" type="ORF">A3E39_02630</name>
</gene>
<name>A0A1F7UJB6_9BACT</name>
<keyword evidence="1" id="KW-1133">Transmembrane helix</keyword>
<dbReference type="STRING" id="1802399.A3E39_02630"/>
<keyword evidence="1" id="KW-0472">Membrane</keyword>
<evidence type="ECO:0000313" key="3">
    <source>
        <dbReference type="Proteomes" id="UP000176603"/>
    </source>
</evidence>
<keyword evidence="1" id="KW-0812">Transmembrane</keyword>
<dbReference type="AlphaFoldDB" id="A0A1F7UJB6"/>
<dbReference type="Gene3D" id="1.20.1280.290">
    <property type="match status" value="1"/>
</dbReference>
<sequence>MREVYHAEKPKTPMPGFPESIANDRVRGIIQSMLNGFTQRIGLTKHKHPIDHLAELNALVGGIALYPQLSKLVSTHDVDGLAPTSFFIMFATNLVWHAYGWHRRAPPVIVSSALTALAAAIILALIFVWK</sequence>
<accession>A0A1F7UJB6</accession>
<evidence type="ECO:0000313" key="2">
    <source>
        <dbReference type="EMBL" id="OGL78373.1"/>
    </source>
</evidence>
<proteinExistence type="predicted"/>
<evidence type="ECO:0000256" key="1">
    <source>
        <dbReference type="SAM" id="Phobius"/>
    </source>
</evidence>
<feature type="transmembrane region" description="Helical" evidence="1">
    <location>
        <begin position="80"/>
        <end position="99"/>
    </location>
</feature>
<dbReference type="Proteomes" id="UP000176603">
    <property type="component" value="Unassembled WGS sequence"/>
</dbReference>
<feature type="transmembrane region" description="Helical" evidence="1">
    <location>
        <begin position="105"/>
        <end position="129"/>
    </location>
</feature>
<organism evidence="2 3">
    <name type="scientific">Candidatus Uhrbacteria bacterium RIFCSPHIGHO2_12_FULL_60_25</name>
    <dbReference type="NCBI Taxonomy" id="1802399"/>
    <lineage>
        <taxon>Bacteria</taxon>
        <taxon>Candidatus Uhriibacteriota</taxon>
    </lineage>
</organism>
<dbReference type="EMBL" id="MGEH01000032">
    <property type="protein sequence ID" value="OGL78373.1"/>
    <property type="molecule type" value="Genomic_DNA"/>
</dbReference>
<comment type="caution">
    <text evidence="2">The sequence shown here is derived from an EMBL/GenBank/DDBJ whole genome shotgun (WGS) entry which is preliminary data.</text>
</comment>